<reference evidence="2 3" key="1">
    <citation type="submission" date="2019-05" db="EMBL/GenBank/DDBJ databases">
        <title>Another draft genome of Portunus trituberculatus and its Hox gene families provides insights of decapod evolution.</title>
        <authorList>
            <person name="Jeong J.-H."/>
            <person name="Song I."/>
            <person name="Kim S."/>
            <person name="Choi T."/>
            <person name="Kim D."/>
            <person name="Ryu S."/>
            <person name="Kim W."/>
        </authorList>
    </citation>
    <scope>NUCLEOTIDE SEQUENCE [LARGE SCALE GENOMIC DNA]</scope>
    <source>
        <tissue evidence="2">Muscle</tissue>
    </source>
</reference>
<name>A0A5B7F3W5_PORTR</name>
<comment type="caution">
    <text evidence="2">The sequence shown here is derived from an EMBL/GenBank/DDBJ whole genome shotgun (WGS) entry which is preliminary data.</text>
</comment>
<protein>
    <submittedName>
        <fullName evidence="2">Uncharacterized protein</fullName>
    </submittedName>
</protein>
<keyword evidence="3" id="KW-1185">Reference proteome</keyword>
<feature type="compositionally biased region" description="Low complexity" evidence="1">
    <location>
        <begin position="15"/>
        <end position="25"/>
    </location>
</feature>
<gene>
    <name evidence="2" type="ORF">E2C01_033803</name>
</gene>
<feature type="region of interest" description="Disordered" evidence="1">
    <location>
        <begin position="1"/>
        <end position="28"/>
    </location>
</feature>
<dbReference type="EMBL" id="VSRR010004628">
    <property type="protein sequence ID" value="MPC40247.1"/>
    <property type="molecule type" value="Genomic_DNA"/>
</dbReference>
<feature type="compositionally biased region" description="Polar residues" evidence="1">
    <location>
        <begin position="1"/>
        <end position="14"/>
    </location>
</feature>
<accession>A0A5B7F3W5</accession>
<dbReference type="Proteomes" id="UP000324222">
    <property type="component" value="Unassembled WGS sequence"/>
</dbReference>
<evidence type="ECO:0000256" key="1">
    <source>
        <dbReference type="SAM" id="MobiDB-lite"/>
    </source>
</evidence>
<sequence>MPLKSTIYTGIRTNPSSPRIRPSSPCGCEDSDDATLPFFIRHTVSNDPPHITPPATVMK</sequence>
<evidence type="ECO:0000313" key="3">
    <source>
        <dbReference type="Proteomes" id="UP000324222"/>
    </source>
</evidence>
<organism evidence="2 3">
    <name type="scientific">Portunus trituberculatus</name>
    <name type="common">Swimming crab</name>
    <name type="synonym">Neptunus trituberculatus</name>
    <dbReference type="NCBI Taxonomy" id="210409"/>
    <lineage>
        <taxon>Eukaryota</taxon>
        <taxon>Metazoa</taxon>
        <taxon>Ecdysozoa</taxon>
        <taxon>Arthropoda</taxon>
        <taxon>Crustacea</taxon>
        <taxon>Multicrustacea</taxon>
        <taxon>Malacostraca</taxon>
        <taxon>Eumalacostraca</taxon>
        <taxon>Eucarida</taxon>
        <taxon>Decapoda</taxon>
        <taxon>Pleocyemata</taxon>
        <taxon>Brachyura</taxon>
        <taxon>Eubrachyura</taxon>
        <taxon>Portunoidea</taxon>
        <taxon>Portunidae</taxon>
        <taxon>Portuninae</taxon>
        <taxon>Portunus</taxon>
    </lineage>
</organism>
<evidence type="ECO:0000313" key="2">
    <source>
        <dbReference type="EMBL" id="MPC40247.1"/>
    </source>
</evidence>
<proteinExistence type="predicted"/>
<dbReference type="AlphaFoldDB" id="A0A5B7F3W5"/>